<dbReference type="KEGG" id="pfy:PFICI_03899"/>
<dbReference type="Pfam" id="PF11905">
    <property type="entry name" value="DUF3425"/>
    <property type="match status" value="1"/>
</dbReference>
<dbReference type="PANTHER" id="PTHR38116">
    <property type="entry name" value="CHROMOSOME 7, WHOLE GENOME SHOTGUN SEQUENCE"/>
    <property type="match status" value="1"/>
</dbReference>
<dbReference type="InParanoid" id="W3XIP2"/>
<keyword evidence="2" id="KW-1185">Reference proteome</keyword>
<dbReference type="HOGENOM" id="CLU_033726_4_0_1"/>
<dbReference type="InterPro" id="IPR021833">
    <property type="entry name" value="DUF3425"/>
</dbReference>
<organism evidence="1 2">
    <name type="scientific">Pestalotiopsis fici (strain W106-1 / CGMCC3.15140)</name>
    <dbReference type="NCBI Taxonomy" id="1229662"/>
    <lineage>
        <taxon>Eukaryota</taxon>
        <taxon>Fungi</taxon>
        <taxon>Dikarya</taxon>
        <taxon>Ascomycota</taxon>
        <taxon>Pezizomycotina</taxon>
        <taxon>Sordariomycetes</taxon>
        <taxon>Xylariomycetidae</taxon>
        <taxon>Amphisphaeriales</taxon>
        <taxon>Sporocadaceae</taxon>
        <taxon>Pestalotiopsis</taxon>
    </lineage>
</organism>
<dbReference type="GeneID" id="19268912"/>
<protein>
    <submittedName>
        <fullName evidence="1">Uncharacterized protein</fullName>
    </submittedName>
</protein>
<dbReference type="AlphaFoldDB" id="W3XIP2"/>
<evidence type="ECO:0000313" key="1">
    <source>
        <dbReference type="EMBL" id="ETS85874.1"/>
    </source>
</evidence>
<dbReference type="RefSeq" id="XP_007830671.1">
    <property type="nucleotide sequence ID" value="XM_007832480.1"/>
</dbReference>
<dbReference type="OMA" id="SHANCRI"/>
<dbReference type="eggNOG" id="ENOG502T792">
    <property type="taxonomic scope" value="Eukaryota"/>
</dbReference>
<name>W3XIP2_PESFW</name>
<gene>
    <name evidence="1" type="ORF">PFICI_03899</name>
</gene>
<reference evidence="2" key="1">
    <citation type="journal article" date="2015" name="BMC Genomics">
        <title>Genomic and transcriptomic analysis of the endophytic fungus Pestalotiopsis fici reveals its lifestyle and high potential for synthesis of natural products.</title>
        <authorList>
            <person name="Wang X."/>
            <person name="Zhang X."/>
            <person name="Liu L."/>
            <person name="Xiang M."/>
            <person name="Wang W."/>
            <person name="Sun X."/>
            <person name="Che Y."/>
            <person name="Guo L."/>
            <person name="Liu G."/>
            <person name="Guo L."/>
            <person name="Wang C."/>
            <person name="Yin W.B."/>
            <person name="Stadler M."/>
            <person name="Zhang X."/>
            <person name="Liu X."/>
        </authorList>
    </citation>
    <scope>NUCLEOTIDE SEQUENCE [LARGE SCALE GENOMIC DNA]</scope>
    <source>
        <strain evidence="2">W106-1 / CGMCC3.15140</strain>
    </source>
</reference>
<dbReference type="Proteomes" id="UP000030651">
    <property type="component" value="Unassembled WGS sequence"/>
</dbReference>
<dbReference type="PANTHER" id="PTHR38116:SF1">
    <property type="entry name" value="BZIP DOMAIN-CONTAINING PROTEIN"/>
    <property type="match status" value="1"/>
</dbReference>
<dbReference type="EMBL" id="KI912110">
    <property type="protein sequence ID" value="ETS85874.1"/>
    <property type="molecule type" value="Genomic_DNA"/>
</dbReference>
<evidence type="ECO:0000313" key="2">
    <source>
        <dbReference type="Proteomes" id="UP000030651"/>
    </source>
</evidence>
<sequence>MAAENFSLREIIKYGLISLGYVADPGAFRIAQDLPFHSWSILVLPPLLSLTDIEEIARAGVETLLGLAGPESWTGQLSPIALAASKVCLSSMVPPVIGDPIYTIRTGFLTASHANCRILGFDPQVILQHHAKSPFVNTAHAMSCGTFNTGISGATEMQQYRSQKVINDMHPTLEQLTIPHHPYLDLIPWPSFRSRAIIASSMNPPLIDKNELCLDLLSDGLCCHGIPGVSLHGRGEGTPWDSRSWEARPWFLQKWSYLTGGSDVQQTSLWWRLRS</sequence>
<accession>W3XIP2</accession>
<proteinExistence type="predicted"/>
<dbReference type="OrthoDB" id="5973539at2759"/>